<comment type="caution">
    <text evidence="2">The sequence shown here is derived from an EMBL/GenBank/DDBJ whole genome shotgun (WGS) entry which is preliminary data.</text>
</comment>
<accession>A0A498JF96</accession>
<feature type="compositionally biased region" description="Basic and acidic residues" evidence="1">
    <location>
        <begin position="7"/>
        <end position="28"/>
    </location>
</feature>
<feature type="compositionally biased region" description="Basic and acidic residues" evidence="1">
    <location>
        <begin position="36"/>
        <end position="63"/>
    </location>
</feature>
<evidence type="ECO:0000256" key="1">
    <source>
        <dbReference type="SAM" id="MobiDB-lite"/>
    </source>
</evidence>
<evidence type="ECO:0000313" key="3">
    <source>
        <dbReference type="Proteomes" id="UP000290289"/>
    </source>
</evidence>
<dbReference type="EMBL" id="RDQH01000334">
    <property type="protein sequence ID" value="RXH92503.1"/>
    <property type="molecule type" value="Genomic_DNA"/>
</dbReference>
<organism evidence="2 3">
    <name type="scientific">Malus domestica</name>
    <name type="common">Apple</name>
    <name type="synonym">Pyrus malus</name>
    <dbReference type="NCBI Taxonomy" id="3750"/>
    <lineage>
        <taxon>Eukaryota</taxon>
        <taxon>Viridiplantae</taxon>
        <taxon>Streptophyta</taxon>
        <taxon>Embryophyta</taxon>
        <taxon>Tracheophyta</taxon>
        <taxon>Spermatophyta</taxon>
        <taxon>Magnoliopsida</taxon>
        <taxon>eudicotyledons</taxon>
        <taxon>Gunneridae</taxon>
        <taxon>Pentapetalae</taxon>
        <taxon>rosids</taxon>
        <taxon>fabids</taxon>
        <taxon>Rosales</taxon>
        <taxon>Rosaceae</taxon>
        <taxon>Amygdaloideae</taxon>
        <taxon>Maleae</taxon>
        <taxon>Malus</taxon>
    </lineage>
</organism>
<sequence length="199" mass="23079">MGLHRGKNTEKEGGREGLHRDKERDRERDRRKRRMTKIEEEPMAKKLPGKEETARKVKPRPEKTSNGGGRLCIVQVYGIDDVRICRQGFERMVVSQELKLWLSVEMQEITIEKAMCNEQKCITTMKGLQLFDIETCINSPGNYSCQCLKGCKHEGMDEKSCIKDNKLSNAILLIISLGWHRRHIDMKLLRRRSCCFGGR</sequence>
<feature type="region of interest" description="Disordered" evidence="1">
    <location>
        <begin position="1"/>
        <end position="65"/>
    </location>
</feature>
<evidence type="ECO:0000313" key="2">
    <source>
        <dbReference type="EMBL" id="RXH92503.1"/>
    </source>
</evidence>
<reference evidence="2 3" key="1">
    <citation type="submission" date="2018-10" db="EMBL/GenBank/DDBJ databases">
        <title>A high-quality apple genome assembly.</title>
        <authorList>
            <person name="Hu J."/>
        </authorList>
    </citation>
    <scope>NUCLEOTIDE SEQUENCE [LARGE SCALE GENOMIC DNA]</scope>
    <source>
        <strain evidence="3">cv. HFTH1</strain>
        <tissue evidence="2">Young leaf</tissue>
    </source>
</reference>
<dbReference type="Proteomes" id="UP000290289">
    <property type="component" value="Chromosome 8"/>
</dbReference>
<gene>
    <name evidence="2" type="ORF">DVH24_033399</name>
</gene>
<proteinExistence type="predicted"/>
<protein>
    <submittedName>
        <fullName evidence="2">Uncharacterized protein</fullName>
    </submittedName>
</protein>
<keyword evidence="3" id="KW-1185">Reference proteome</keyword>
<name>A0A498JF96_MALDO</name>
<dbReference type="AlphaFoldDB" id="A0A498JF96"/>